<evidence type="ECO:0000313" key="2">
    <source>
        <dbReference type="Proteomes" id="UP000826661"/>
    </source>
</evidence>
<keyword evidence="2" id="KW-1185">Reference proteome</keyword>
<evidence type="ECO:0000313" key="1">
    <source>
        <dbReference type="EMBL" id="QYT06288.1"/>
    </source>
</evidence>
<dbReference type="AlphaFoldDB" id="A0A8G0LSQ6"/>
<reference evidence="1 2" key="1">
    <citation type="journal article" date="2021" name="BMC Genomics">
        <title>Telomere-to-telomere genome assembly of asparaginase-producing Trichoderma simmonsii.</title>
        <authorList>
            <person name="Chung D."/>
            <person name="Kwon Y.M."/>
            <person name="Yang Y."/>
        </authorList>
    </citation>
    <scope>NUCLEOTIDE SEQUENCE [LARGE SCALE GENOMIC DNA]</scope>
    <source>
        <strain evidence="1 2">GH-Sj1</strain>
    </source>
</reference>
<proteinExistence type="predicted"/>
<organism evidence="1 2">
    <name type="scientific">Trichoderma simmonsii</name>
    <dbReference type="NCBI Taxonomy" id="1491479"/>
    <lineage>
        <taxon>Eukaryota</taxon>
        <taxon>Fungi</taxon>
        <taxon>Dikarya</taxon>
        <taxon>Ascomycota</taxon>
        <taxon>Pezizomycotina</taxon>
        <taxon>Sordariomycetes</taxon>
        <taxon>Hypocreomycetidae</taxon>
        <taxon>Hypocreales</taxon>
        <taxon>Hypocreaceae</taxon>
        <taxon>Trichoderma</taxon>
    </lineage>
</organism>
<accession>A0A8G0LSQ6</accession>
<gene>
    <name evidence="1" type="ORF">H0G86_013147</name>
</gene>
<dbReference type="Proteomes" id="UP000826661">
    <property type="component" value="Chromosome VII"/>
</dbReference>
<protein>
    <submittedName>
        <fullName evidence="1">Uncharacterized protein</fullName>
    </submittedName>
</protein>
<dbReference type="EMBL" id="CP075870">
    <property type="protein sequence ID" value="QYT06288.1"/>
    <property type="molecule type" value="Genomic_DNA"/>
</dbReference>
<sequence length="56" mass="6511">MLVEPGHARIAAGKTFGYVLSSQFWRNMMPTSRNYGKACRKFWNNRGFAGFGFYKR</sequence>
<name>A0A8G0LSQ6_9HYPO</name>